<reference evidence="13 14" key="1">
    <citation type="submission" date="2018-05" db="EMBL/GenBank/DDBJ databases">
        <title>Antimicrobial susceptibility testing and genomic analysis of Arcobacter skirrowii strains and one Arcobacter butzleri isolated from German poultry farms.</title>
        <authorList>
            <person name="Haenel I."/>
            <person name="Hotzel H."/>
            <person name="Tomaso H."/>
            <person name="Busch A."/>
        </authorList>
    </citation>
    <scope>NUCLEOTIDE SEQUENCE [LARGE SCALE GENOMIC DNA]</scope>
    <source>
        <strain evidence="14">v</strain>
    </source>
</reference>
<evidence type="ECO:0000313" key="14">
    <source>
        <dbReference type="Proteomes" id="UP000245014"/>
    </source>
</evidence>
<comment type="similarity">
    <text evidence="2 10">Belongs to the RNA methyltransferase RsmE family.</text>
</comment>
<evidence type="ECO:0000256" key="3">
    <source>
        <dbReference type="ARBA" id="ARBA00022490"/>
    </source>
</evidence>
<protein>
    <recommendedName>
        <fullName evidence="10">Ribosomal RNA small subunit methyltransferase E</fullName>
        <ecNumber evidence="10">2.1.1.193</ecNumber>
    </recommendedName>
</protein>
<evidence type="ECO:0000256" key="10">
    <source>
        <dbReference type="PIRNR" id="PIRNR015601"/>
    </source>
</evidence>
<feature type="domain" description="Ribosomal RNA small subunit methyltransferase E methyltransferase" evidence="11">
    <location>
        <begin position="73"/>
        <end position="221"/>
    </location>
</feature>
<dbReference type="RefSeq" id="WP_109065580.1">
    <property type="nucleotide sequence ID" value="NZ_QEYG01000009.1"/>
</dbReference>
<dbReference type="SUPFAM" id="SSF75217">
    <property type="entry name" value="alpha/beta knot"/>
    <property type="match status" value="1"/>
</dbReference>
<dbReference type="AlphaFoldDB" id="A0A2U2C2Z0"/>
<evidence type="ECO:0000259" key="11">
    <source>
        <dbReference type="Pfam" id="PF04452"/>
    </source>
</evidence>
<comment type="subcellular location">
    <subcellularLocation>
        <location evidence="1 10">Cytoplasm</location>
    </subcellularLocation>
</comment>
<dbReference type="EC" id="2.1.1.193" evidence="10"/>
<dbReference type="GO" id="GO:0070475">
    <property type="term" value="P:rRNA base methylation"/>
    <property type="evidence" value="ECO:0007669"/>
    <property type="project" value="TreeGrafter"/>
</dbReference>
<dbReference type="SUPFAM" id="SSF88697">
    <property type="entry name" value="PUA domain-like"/>
    <property type="match status" value="1"/>
</dbReference>
<dbReference type="InterPro" id="IPR046886">
    <property type="entry name" value="RsmE_MTase_dom"/>
</dbReference>
<keyword evidence="5 10" id="KW-0489">Methyltransferase</keyword>
<evidence type="ECO:0000256" key="7">
    <source>
        <dbReference type="ARBA" id="ARBA00022691"/>
    </source>
</evidence>
<dbReference type="Gene3D" id="3.40.1280.10">
    <property type="match status" value="1"/>
</dbReference>
<dbReference type="Proteomes" id="UP000245014">
    <property type="component" value="Unassembled WGS sequence"/>
</dbReference>
<keyword evidence="3 10" id="KW-0963">Cytoplasm</keyword>
<name>A0A2U2C2Z0_9BACT</name>
<keyword evidence="4 10" id="KW-0698">rRNA processing</keyword>
<dbReference type="PANTHER" id="PTHR30027">
    <property type="entry name" value="RIBOSOMAL RNA SMALL SUBUNIT METHYLTRANSFERASE E"/>
    <property type="match status" value="1"/>
</dbReference>
<evidence type="ECO:0000259" key="12">
    <source>
        <dbReference type="Pfam" id="PF20260"/>
    </source>
</evidence>
<dbReference type="InterPro" id="IPR029026">
    <property type="entry name" value="tRNA_m1G_MTases_N"/>
</dbReference>
<comment type="caution">
    <text evidence="13">The sequence shown here is derived from an EMBL/GenBank/DDBJ whole genome shotgun (WGS) entry which is preliminary data.</text>
</comment>
<evidence type="ECO:0000256" key="9">
    <source>
        <dbReference type="ARBA" id="ARBA00047944"/>
    </source>
</evidence>
<comment type="catalytic activity">
    <reaction evidence="9 10">
        <text>uridine(1498) in 16S rRNA + S-adenosyl-L-methionine = N(3)-methyluridine(1498) in 16S rRNA + S-adenosyl-L-homocysteine + H(+)</text>
        <dbReference type="Rhea" id="RHEA:42920"/>
        <dbReference type="Rhea" id="RHEA-COMP:10283"/>
        <dbReference type="Rhea" id="RHEA-COMP:10284"/>
        <dbReference type="ChEBI" id="CHEBI:15378"/>
        <dbReference type="ChEBI" id="CHEBI:57856"/>
        <dbReference type="ChEBI" id="CHEBI:59789"/>
        <dbReference type="ChEBI" id="CHEBI:65315"/>
        <dbReference type="ChEBI" id="CHEBI:74502"/>
        <dbReference type="EC" id="2.1.1.193"/>
    </reaction>
</comment>
<accession>A0A2U2C2Z0</accession>
<sequence length="223" mass="25618">MQFVYDKSSKNEILELVDENYNYIIKARRHKIDDEIYFRNLEDDFIYLYKIVEINKKSATLTLVNSEKKVIENSRKLHLVWCVVDPKIVEKSISSLNEIGVDKITFVYSDFSQKNFKINIEKLNKILINSSSQCGRSSIIKLEISKSLDGFLAQNPKSYILDFSNSFIDDKKDDIDTLVIGCEGGFSKREKGNFNKDFVVGFNSNLILRSETAIVSATSKILL</sequence>
<dbReference type="NCBIfam" id="TIGR00046">
    <property type="entry name" value="RsmE family RNA methyltransferase"/>
    <property type="match status" value="1"/>
</dbReference>
<dbReference type="CDD" id="cd18084">
    <property type="entry name" value="RsmE-like"/>
    <property type="match status" value="1"/>
</dbReference>
<dbReference type="GO" id="GO:0070042">
    <property type="term" value="F:rRNA (uridine-N3-)-methyltransferase activity"/>
    <property type="evidence" value="ECO:0007669"/>
    <property type="project" value="TreeGrafter"/>
</dbReference>
<dbReference type="InterPro" id="IPR046887">
    <property type="entry name" value="RsmE_PUA-like"/>
</dbReference>
<comment type="function">
    <text evidence="8 10">Specifically methylates the N3 position of the uracil ring of uridine 1498 (m3U1498) in 16S rRNA. Acts on the fully assembled 30S ribosomal subunit.</text>
</comment>
<feature type="domain" description="Ribosomal RNA small subunit methyltransferase E PUA-like" evidence="12">
    <location>
        <begin position="18"/>
        <end position="63"/>
    </location>
</feature>
<dbReference type="InterPro" id="IPR029028">
    <property type="entry name" value="Alpha/beta_knot_MTases"/>
</dbReference>
<dbReference type="PANTHER" id="PTHR30027:SF3">
    <property type="entry name" value="16S RRNA (URACIL(1498)-N(3))-METHYLTRANSFERASE"/>
    <property type="match status" value="1"/>
</dbReference>
<dbReference type="InterPro" id="IPR015947">
    <property type="entry name" value="PUA-like_sf"/>
</dbReference>
<evidence type="ECO:0000256" key="4">
    <source>
        <dbReference type="ARBA" id="ARBA00022552"/>
    </source>
</evidence>
<evidence type="ECO:0000256" key="2">
    <source>
        <dbReference type="ARBA" id="ARBA00005528"/>
    </source>
</evidence>
<dbReference type="STRING" id="28200.GCA_001572935_00776"/>
<dbReference type="Pfam" id="PF04452">
    <property type="entry name" value="Methyltrans_RNA"/>
    <property type="match status" value="1"/>
</dbReference>
<proteinExistence type="inferred from homology"/>
<dbReference type="EMBL" id="QEYI01000001">
    <property type="protein sequence ID" value="PWE23368.1"/>
    <property type="molecule type" value="Genomic_DNA"/>
</dbReference>
<evidence type="ECO:0000256" key="6">
    <source>
        <dbReference type="ARBA" id="ARBA00022679"/>
    </source>
</evidence>
<dbReference type="PIRSF" id="PIRSF015601">
    <property type="entry name" value="MTase_slr0722"/>
    <property type="match status" value="1"/>
</dbReference>
<evidence type="ECO:0000313" key="13">
    <source>
        <dbReference type="EMBL" id="PWE23368.1"/>
    </source>
</evidence>
<evidence type="ECO:0000256" key="8">
    <source>
        <dbReference type="ARBA" id="ARBA00025699"/>
    </source>
</evidence>
<evidence type="ECO:0000256" key="5">
    <source>
        <dbReference type="ARBA" id="ARBA00022603"/>
    </source>
</evidence>
<keyword evidence="6 10" id="KW-0808">Transferase</keyword>
<organism evidence="13 14">
    <name type="scientific">Aliarcobacter skirrowii</name>
    <dbReference type="NCBI Taxonomy" id="28200"/>
    <lineage>
        <taxon>Bacteria</taxon>
        <taxon>Pseudomonadati</taxon>
        <taxon>Campylobacterota</taxon>
        <taxon>Epsilonproteobacteria</taxon>
        <taxon>Campylobacterales</taxon>
        <taxon>Arcobacteraceae</taxon>
        <taxon>Aliarcobacter</taxon>
    </lineage>
</organism>
<dbReference type="GO" id="GO:0005737">
    <property type="term" value="C:cytoplasm"/>
    <property type="evidence" value="ECO:0007669"/>
    <property type="project" value="UniProtKB-SubCell"/>
</dbReference>
<dbReference type="NCBIfam" id="NF008695">
    <property type="entry name" value="PRK11713.3-3"/>
    <property type="match status" value="1"/>
</dbReference>
<dbReference type="Pfam" id="PF20260">
    <property type="entry name" value="PUA_4"/>
    <property type="match status" value="1"/>
</dbReference>
<keyword evidence="7 10" id="KW-0949">S-adenosyl-L-methionine</keyword>
<evidence type="ECO:0000256" key="1">
    <source>
        <dbReference type="ARBA" id="ARBA00004496"/>
    </source>
</evidence>
<gene>
    <name evidence="13" type="ORF">DF188_01440</name>
</gene>
<dbReference type="InterPro" id="IPR006700">
    <property type="entry name" value="RsmE"/>
</dbReference>